<gene>
    <name evidence="1" type="ORF">GSI_04938</name>
</gene>
<proteinExistence type="predicted"/>
<evidence type="ECO:0000313" key="1">
    <source>
        <dbReference type="EMBL" id="PIL32821.1"/>
    </source>
</evidence>
<organism evidence="1 2">
    <name type="scientific">Ganoderma sinense ZZ0214-1</name>
    <dbReference type="NCBI Taxonomy" id="1077348"/>
    <lineage>
        <taxon>Eukaryota</taxon>
        <taxon>Fungi</taxon>
        <taxon>Dikarya</taxon>
        <taxon>Basidiomycota</taxon>
        <taxon>Agaricomycotina</taxon>
        <taxon>Agaricomycetes</taxon>
        <taxon>Polyporales</taxon>
        <taxon>Polyporaceae</taxon>
        <taxon>Ganoderma</taxon>
    </lineage>
</organism>
<evidence type="ECO:0000313" key="2">
    <source>
        <dbReference type="Proteomes" id="UP000230002"/>
    </source>
</evidence>
<accession>A0A2G8SGE5</accession>
<reference evidence="1 2" key="1">
    <citation type="journal article" date="2015" name="Sci. Rep.">
        <title>Chromosome-level genome map provides insights into diverse defense mechanisms in the medicinal fungus Ganoderma sinense.</title>
        <authorList>
            <person name="Zhu Y."/>
            <person name="Xu J."/>
            <person name="Sun C."/>
            <person name="Zhou S."/>
            <person name="Xu H."/>
            <person name="Nelson D.R."/>
            <person name="Qian J."/>
            <person name="Song J."/>
            <person name="Luo H."/>
            <person name="Xiang L."/>
            <person name="Li Y."/>
            <person name="Xu Z."/>
            <person name="Ji A."/>
            <person name="Wang L."/>
            <person name="Lu S."/>
            <person name="Hayward A."/>
            <person name="Sun W."/>
            <person name="Li X."/>
            <person name="Schwartz D.C."/>
            <person name="Wang Y."/>
            <person name="Chen S."/>
        </authorList>
    </citation>
    <scope>NUCLEOTIDE SEQUENCE [LARGE SCALE GENOMIC DNA]</scope>
    <source>
        <strain evidence="1 2">ZZ0214-1</strain>
    </source>
</reference>
<dbReference type="AlphaFoldDB" id="A0A2G8SGE5"/>
<name>A0A2G8SGE5_9APHY</name>
<dbReference type="Proteomes" id="UP000230002">
    <property type="component" value="Unassembled WGS sequence"/>
</dbReference>
<keyword evidence="2" id="KW-1185">Reference proteome</keyword>
<dbReference type="EMBL" id="AYKW01000009">
    <property type="protein sequence ID" value="PIL32821.1"/>
    <property type="molecule type" value="Genomic_DNA"/>
</dbReference>
<sequence length="184" mass="19547">MLSSPSPLADIVHLHLLSLSPSPDLGCSSCAPPPRLYRARAEKGSIRPTLSPAFRACHALMFARTPGSVPCLHPLVLGPRYPGCEVARQLLYGHHAAPGSSCCICASLWSTLLASFTWSSRPGSRAESIPLSPSLLPIVHDTFDTLYAPGPTSGVNISTVLGWDRGSFPLICGHPLRLGSVHYS</sequence>
<comment type="caution">
    <text evidence="1">The sequence shown here is derived from an EMBL/GenBank/DDBJ whole genome shotgun (WGS) entry which is preliminary data.</text>
</comment>
<protein>
    <submittedName>
        <fullName evidence="1">Uncharacterized protein</fullName>
    </submittedName>
</protein>